<dbReference type="EMBL" id="AUNB01000026">
    <property type="protein sequence ID" value="KEO59945.1"/>
    <property type="molecule type" value="Genomic_DNA"/>
</dbReference>
<evidence type="ECO:0000256" key="1">
    <source>
        <dbReference type="ARBA" id="ARBA00010923"/>
    </source>
</evidence>
<evidence type="ECO:0000256" key="2">
    <source>
        <dbReference type="ARBA" id="ARBA00022747"/>
    </source>
</evidence>
<keyword evidence="2" id="KW-0680">Restriction system</keyword>
<dbReference type="Proteomes" id="UP000027471">
    <property type="component" value="Unassembled WGS sequence"/>
</dbReference>
<dbReference type="Gene3D" id="1.10.287.1120">
    <property type="entry name" value="Bipartite methylase S protein"/>
    <property type="match status" value="1"/>
</dbReference>
<feature type="domain" description="Type I restriction modification DNA specificity" evidence="4">
    <location>
        <begin position="223"/>
        <end position="400"/>
    </location>
</feature>
<dbReference type="GO" id="GO:0003677">
    <property type="term" value="F:DNA binding"/>
    <property type="evidence" value="ECO:0007669"/>
    <property type="project" value="UniProtKB-KW"/>
</dbReference>
<dbReference type="InterPro" id="IPR000055">
    <property type="entry name" value="Restrct_endonuc_typeI_TRD"/>
</dbReference>
<gene>
    <name evidence="5" type="ORF">DT23_15065</name>
</gene>
<proteinExistence type="inferred from homology"/>
<keyword evidence="6" id="KW-1185">Reference proteome</keyword>
<dbReference type="STRING" id="1353528.DT23_15065"/>
<evidence type="ECO:0000259" key="4">
    <source>
        <dbReference type="Pfam" id="PF01420"/>
    </source>
</evidence>
<sequence length="440" mass="49327">MSVDLPKGWQEARFGKLAKEVRTRGLGNGPYPVLSVTKHRGFVRSSEYFTKTIHSADTDQYKLVRKGQFAYATIHLDEGSIDLLQKFDAGLISPMYTVFEVQPGVLDPFFALRSLKRLALSGRFAPYSNGGVNRRRSIAFRDLAAYKYQYPPYPEQLAIGEVLRSVEDVIARKLELISSLGETKKAVMRELLTKGTRRDNAALKPLPERWVLGRIAEGVDQIPTDWKLVRLTSVAKLESGHTPNRDKPEYWGGTIPWLSLGDTDALDQLTIENTLEQVTEKGIKNSSARVLPVDTVVFSRTATVGKACRLAVEMATSQDFANWVCGSDLDPRYLLQVFRHMKREWDRLQAGSTHQTIYMPTFKRLQILLPPKAEQEKIADTGEAFDRCIEAEKQSLAELQNTRAALAQELLSGRLRLPASMIARFENSLPSGNTPEAVTA</sequence>
<name>A0A074JVK8_9RHOB</name>
<dbReference type="eggNOG" id="COG0732">
    <property type="taxonomic scope" value="Bacteria"/>
</dbReference>
<dbReference type="Gene3D" id="3.90.220.20">
    <property type="entry name" value="DNA methylase specificity domains"/>
    <property type="match status" value="2"/>
</dbReference>
<dbReference type="OrthoDB" id="164285at2"/>
<reference evidence="5 6" key="1">
    <citation type="journal article" date="2015" name="Antonie Van Leeuwenhoek">
        <title>Thioclava indica sp. nov., isolated from surface seawater of the Indian Ocean.</title>
        <authorList>
            <person name="Liu Y."/>
            <person name="Lai Q."/>
            <person name="Du J."/>
            <person name="Xu H."/>
            <person name="Jiang L."/>
            <person name="Shao Z."/>
        </authorList>
    </citation>
    <scope>NUCLEOTIDE SEQUENCE [LARGE SCALE GENOMIC DNA]</scope>
    <source>
        <strain evidence="5 6">DT23-4</strain>
    </source>
</reference>
<evidence type="ECO:0000313" key="6">
    <source>
        <dbReference type="Proteomes" id="UP000027471"/>
    </source>
</evidence>
<comment type="similarity">
    <text evidence="1">Belongs to the type-I restriction system S methylase family.</text>
</comment>
<dbReference type="CDD" id="cd17248">
    <property type="entry name" value="RMtype1_S_AmiI-TRD2-CR2_like"/>
    <property type="match status" value="1"/>
</dbReference>
<evidence type="ECO:0000256" key="3">
    <source>
        <dbReference type="ARBA" id="ARBA00023125"/>
    </source>
</evidence>
<dbReference type="RefSeq" id="WP_051697174.1">
    <property type="nucleotide sequence ID" value="NZ_AUNB01000026.1"/>
</dbReference>
<organism evidence="5 6">
    <name type="scientific">Thioclava indica</name>
    <dbReference type="NCBI Taxonomy" id="1353528"/>
    <lineage>
        <taxon>Bacteria</taxon>
        <taxon>Pseudomonadati</taxon>
        <taxon>Pseudomonadota</taxon>
        <taxon>Alphaproteobacteria</taxon>
        <taxon>Rhodobacterales</taxon>
        <taxon>Paracoccaceae</taxon>
        <taxon>Thioclava</taxon>
    </lineage>
</organism>
<dbReference type="PANTHER" id="PTHR30408">
    <property type="entry name" value="TYPE-1 RESTRICTION ENZYME ECOKI SPECIFICITY PROTEIN"/>
    <property type="match status" value="1"/>
</dbReference>
<dbReference type="AlphaFoldDB" id="A0A074JVK8"/>
<dbReference type="InterPro" id="IPR052021">
    <property type="entry name" value="Type-I_RS_S_subunit"/>
</dbReference>
<comment type="caution">
    <text evidence="5">The sequence shown here is derived from an EMBL/GenBank/DDBJ whole genome shotgun (WGS) entry which is preliminary data.</text>
</comment>
<dbReference type="Pfam" id="PF01420">
    <property type="entry name" value="Methylase_S"/>
    <property type="match status" value="1"/>
</dbReference>
<keyword evidence="3" id="KW-0238">DNA-binding</keyword>
<dbReference type="PANTHER" id="PTHR30408:SF12">
    <property type="entry name" value="TYPE I RESTRICTION ENZYME MJAVIII SPECIFICITY SUBUNIT"/>
    <property type="match status" value="1"/>
</dbReference>
<dbReference type="SUPFAM" id="SSF116734">
    <property type="entry name" value="DNA methylase specificity domain"/>
    <property type="match status" value="2"/>
</dbReference>
<protein>
    <recommendedName>
        <fullName evidence="4">Type I restriction modification DNA specificity domain-containing protein</fullName>
    </recommendedName>
</protein>
<accession>A0A074JVK8</accession>
<evidence type="ECO:0000313" key="5">
    <source>
        <dbReference type="EMBL" id="KEO59945.1"/>
    </source>
</evidence>
<dbReference type="GO" id="GO:0009307">
    <property type="term" value="P:DNA restriction-modification system"/>
    <property type="evidence" value="ECO:0007669"/>
    <property type="project" value="UniProtKB-KW"/>
</dbReference>
<dbReference type="InterPro" id="IPR044946">
    <property type="entry name" value="Restrct_endonuc_typeI_TRD_sf"/>
</dbReference>